<evidence type="ECO:0000256" key="7">
    <source>
        <dbReference type="PROSITE-ProRule" id="PRU00339"/>
    </source>
</evidence>
<evidence type="ECO:0000256" key="2">
    <source>
        <dbReference type="ARBA" id="ARBA00022527"/>
    </source>
</evidence>
<dbReference type="GO" id="GO:0005524">
    <property type="term" value="F:ATP binding"/>
    <property type="evidence" value="ECO:0007669"/>
    <property type="project" value="UniProtKB-UniRule"/>
</dbReference>
<keyword evidence="6 8" id="KW-0067">ATP-binding</keyword>
<keyword evidence="3" id="KW-0808">Transferase</keyword>
<gene>
    <name evidence="11" type="ORF">G3570_00520</name>
</gene>
<dbReference type="Pfam" id="PF13181">
    <property type="entry name" value="TPR_8"/>
    <property type="match status" value="1"/>
</dbReference>
<dbReference type="Pfam" id="PF00069">
    <property type="entry name" value="Pkinase"/>
    <property type="match status" value="1"/>
</dbReference>
<dbReference type="Gene3D" id="1.10.510.10">
    <property type="entry name" value="Transferase(Phosphotransferase) domain 1"/>
    <property type="match status" value="1"/>
</dbReference>
<accession>A0A6M1SSN2</accession>
<dbReference type="Pfam" id="PF13432">
    <property type="entry name" value="TPR_16"/>
    <property type="match status" value="2"/>
</dbReference>
<evidence type="ECO:0000256" key="8">
    <source>
        <dbReference type="PROSITE-ProRule" id="PRU10141"/>
    </source>
</evidence>
<keyword evidence="9" id="KW-0472">Membrane</keyword>
<dbReference type="SMART" id="SM00220">
    <property type="entry name" value="S_TKc"/>
    <property type="match status" value="1"/>
</dbReference>
<keyword evidence="9" id="KW-1133">Transmembrane helix</keyword>
<evidence type="ECO:0000256" key="1">
    <source>
        <dbReference type="ARBA" id="ARBA00012513"/>
    </source>
</evidence>
<dbReference type="InterPro" id="IPR019734">
    <property type="entry name" value="TPR_rpt"/>
</dbReference>
<dbReference type="SMART" id="SM00028">
    <property type="entry name" value="TPR"/>
    <property type="match status" value="8"/>
</dbReference>
<dbReference type="GO" id="GO:0004674">
    <property type="term" value="F:protein serine/threonine kinase activity"/>
    <property type="evidence" value="ECO:0007669"/>
    <property type="project" value="UniProtKB-KW"/>
</dbReference>
<dbReference type="Gene3D" id="3.30.200.20">
    <property type="entry name" value="Phosphorylase Kinase, domain 1"/>
    <property type="match status" value="1"/>
</dbReference>
<dbReference type="InterPro" id="IPR000719">
    <property type="entry name" value="Prot_kinase_dom"/>
</dbReference>
<feature type="repeat" description="TPR" evidence="7">
    <location>
        <begin position="702"/>
        <end position="733"/>
    </location>
</feature>
<name>A0A6M1SSN2_9BACT</name>
<feature type="domain" description="Protein kinase" evidence="10">
    <location>
        <begin position="9"/>
        <end position="265"/>
    </location>
</feature>
<reference evidence="11 12" key="1">
    <citation type="submission" date="2020-02" db="EMBL/GenBank/DDBJ databases">
        <title>Balneolaceae bacterium YR4-1, complete genome.</title>
        <authorList>
            <person name="Li Y."/>
            <person name="Wu S."/>
        </authorList>
    </citation>
    <scope>NUCLEOTIDE SEQUENCE [LARGE SCALE GENOMIC DNA]</scope>
    <source>
        <strain evidence="11 12">YR4-1</strain>
    </source>
</reference>
<evidence type="ECO:0000256" key="3">
    <source>
        <dbReference type="ARBA" id="ARBA00022679"/>
    </source>
</evidence>
<dbReference type="RefSeq" id="WP_165138106.1">
    <property type="nucleotide sequence ID" value="NZ_JAALLT010000001.1"/>
</dbReference>
<evidence type="ECO:0000256" key="5">
    <source>
        <dbReference type="ARBA" id="ARBA00022777"/>
    </source>
</evidence>
<dbReference type="CDD" id="cd14014">
    <property type="entry name" value="STKc_PknB_like"/>
    <property type="match status" value="1"/>
</dbReference>
<evidence type="ECO:0000256" key="6">
    <source>
        <dbReference type="ARBA" id="ARBA00022840"/>
    </source>
</evidence>
<dbReference type="PROSITE" id="PS00108">
    <property type="entry name" value="PROTEIN_KINASE_ST"/>
    <property type="match status" value="1"/>
</dbReference>
<dbReference type="PROSITE" id="PS50005">
    <property type="entry name" value="TPR"/>
    <property type="match status" value="6"/>
</dbReference>
<dbReference type="PROSITE" id="PS00107">
    <property type="entry name" value="PROTEIN_KINASE_ATP"/>
    <property type="match status" value="1"/>
</dbReference>
<feature type="repeat" description="TPR" evidence="7">
    <location>
        <begin position="565"/>
        <end position="598"/>
    </location>
</feature>
<keyword evidence="5 11" id="KW-0418">Kinase</keyword>
<dbReference type="InterPro" id="IPR011990">
    <property type="entry name" value="TPR-like_helical_dom_sf"/>
</dbReference>
<protein>
    <recommendedName>
        <fullName evidence="1">non-specific serine/threonine protein kinase</fullName>
        <ecNumber evidence="1">2.7.11.1</ecNumber>
    </recommendedName>
</protein>
<dbReference type="AlphaFoldDB" id="A0A6M1SSN2"/>
<sequence length="876" mass="98705">MKGKRISKYLITEKLGSGGMGVVYEATDTMLDRTVALKFLPPHLTNDENAKKRFFQEAKAASALDHPNICTIHEIGESSDGSLFITMAYYEGESLEESLKKGIPEYEKALDIAIQLSKGLACAHQSSITHRDIKPGNIMITERGDVKIVDFGLAKLADTSQLTKTGATVGTAAYMAPEQISGGTVDQRSDIFSCGTVLYELFTGIHPFKSDYYHGIMYAVMNDDPAPVNEINPDLPVELAWIIEKALEKDPNDRFQDMDEMVQFLESLKSGNVENKKLAFEKLGMELSKPESFFSKSRRRLLTGLGIAIILLVTAIIIWNPSVVPIPDNNFISASTIPVNKQIAVLPFRIIGDQPENESFADGLVEILTSKLSQLEQFQDQYLVVPTSETSSRNIRSAGEAHEAFGVNLVVTGSIQQLERGVRVTINLIDAQTLRQLDSKIIDDTFIEKSVLQDEAVFNLASMLEIELQPEARRILTAGGTSEPGAYEFYLRGIGHLHRFDQIDEINAAIEQFKRSLQEDPEFARAYAGLSDAYLTLYRRTENTEWLEPAIENIDKAIEITDELSPVFTTYGLLLIEKGEYEEAQKMLQRALEIDPVNFEAYRGRARAFLAQQRVTEAEATYHKAIEMKPDYWAGYSELGVFYYQNGKFEKAADQFRIVTELTPKNASAFRNLGGIYYYLGREEEAIKAFHKSVEIEPNYGAYSNLATLYYSNEEFNEAAGMYSKALELNDNDYRVWSYLASAYKRSTPPLEDEYLETMRKAKDLAERKLEVNPRDPQVLVSLAGFNSALGNKETAQKLLARAVKLEPSDINVQMNIGTTYEYLGNRDMALKWIEKAFENGYLLDEFNKNTDVNLSELREDVRFVEIINRYSDSKE</sequence>
<dbReference type="Gene3D" id="1.25.40.10">
    <property type="entry name" value="Tetratricopeptide repeat domain"/>
    <property type="match status" value="3"/>
</dbReference>
<keyword evidence="12" id="KW-1185">Reference proteome</keyword>
<dbReference type="EMBL" id="JAALLT010000001">
    <property type="protein sequence ID" value="NGP75098.1"/>
    <property type="molecule type" value="Genomic_DNA"/>
</dbReference>
<keyword evidence="4 8" id="KW-0547">Nucleotide-binding</keyword>
<dbReference type="PANTHER" id="PTHR43289">
    <property type="entry name" value="MITOGEN-ACTIVATED PROTEIN KINASE KINASE KINASE 20-RELATED"/>
    <property type="match status" value="1"/>
</dbReference>
<dbReference type="SUPFAM" id="SSF56112">
    <property type="entry name" value="Protein kinase-like (PK-like)"/>
    <property type="match status" value="1"/>
</dbReference>
<evidence type="ECO:0000313" key="11">
    <source>
        <dbReference type="EMBL" id="NGP75098.1"/>
    </source>
</evidence>
<feature type="repeat" description="TPR" evidence="7">
    <location>
        <begin position="777"/>
        <end position="810"/>
    </location>
</feature>
<evidence type="ECO:0000256" key="4">
    <source>
        <dbReference type="ARBA" id="ARBA00022741"/>
    </source>
</evidence>
<dbReference type="SUPFAM" id="SSF48452">
    <property type="entry name" value="TPR-like"/>
    <property type="match status" value="2"/>
</dbReference>
<comment type="caution">
    <text evidence="11">The sequence shown here is derived from an EMBL/GenBank/DDBJ whole genome shotgun (WGS) entry which is preliminary data.</text>
</comment>
<dbReference type="InterPro" id="IPR017441">
    <property type="entry name" value="Protein_kinase_ATP_BS"/>
</dbReference>
<evidence type="ECO:0000313" key="12">
    <source>
        <dbReference type="Proteomes" id="UP000473278"/>
    </source>
</evidence>
<evidence type="ECO:0000259" key="10">
    <source>
        <dbReference type="PROSITE" id="PS50011"/>
    </source>
</evidence>
<dbReference type="InterPro" id="IPR011009">
    <property type="entry name" value="Kinase-like_dom_sf"/>
</dbReference>
<dbReference type="PROSITE" id="PS50011">
    <property type="entry name" value="PROTEIN_KINASE_DOM"/>
    <property type="match status" value="1"/>
</dbReference>
<feature type="repeat" description="TPR" evidence="7">
    <location>
        <begin position="633"/>
        <end position="666"/>
    </location>
</feature>
<dbReference type="EC" id="2.7.11.1" evidence="1"/>
<feature type="transmembrane region" description="Helical" evidence="9">
    <location>
        <begin position="301"/>
        <end position="319"/>
    </location>
</feature>
<keyword evidence="2" id="KW-0723">Serine/threonine-protein kinase</keyword>
<keyword evidence="7" id="KW-0802">TPR repeat</keyword>
<dbReference type="Pfam" id="PF13374">
    <property type="entry name" value="TPR_10"/>
    <property type="match status" value="1"/>
</dbReference>
<feature type="repeat" description="TPR" evidence="7">
    <location>
        <begin position="599"/>
        <end position="632"/>
    </location>
</feature>
<dbReference type="InterPro" id="IPR008271">
    <property type="entry name" value="Ser/Thr_kinase_AS"/>
</dbReference>
<dbReference type="Proteomes" id="UP000473278">
    <property type="component" value="Unassembled WGS sequence"/>
</dbReference>
<dbReference type="PANTHER" id="PTHR43289:SF6">
    <property type="entry name" value="SERINE_THREONINE-PROTEIN KINASE NEKL-3"/>
    <property type="match status" value="1"/>
</dbReference>
<evidence type="ECO:0000256" key="9">
    <source>
        <dbReference type="SAM" id="Phobius"/>
    </source>
</evidence>
<keyword evidence="9" id="KW-0812">Transmembrane</keyword>
<dbReference type="PROSITE" id="PS50293">
    <property type="entry name" value="TPR_REGION"/>
    <property type="match status" value="3"/>
</dbReference>
<feature type="repeat" description="TPR" evidence="7">
    <location>
        <begin position="667"/>
        <end position="700"/>
    </location>
</feature>
<organism evidence="11 12">
    <name type="scientific">Halalkalibaculum roseum</name>
    <dbReference type="NCBI Taxonomy" id="2709311"/>
    <lineage>
        <taxon>Bacteria</taxon>
        <taxon>Pseudomonadati</taxon>
        <taxon>Balneolota</taxon>
        <taxon>Balneolia</taxon>
        <taxon>Balneolales</taxon>
        <taxon>Balneolaceae</taxon>
        <taxon>Halalkalibaculum</taxon>
    </lineage>
</organism>
<dbReference type="FunFam" id="1.10.510.10:FF:000021">
    <property type="entry name" value="Serine/threonine protein kinase"/>
    <property type="match status" value="1"/>
</dbReference>
<feature type="binding site" evidence="8">
    <location>
        <position position="38"/>
    </location>
    <ligand>
        <name>ATP</name>
        <dbReference type="ChEBI" id="CHEBI:30616"/>
    </ligand>
</feature>
<proteinExistence type="predicted"/>